<comment type="similarity">
    <text evidence="2">Belongs to the ODC antizyme family.</text>
</comment>
<name>A0A9W8L9L2_9FUNG</name>
<feature type="region of interest" description="Disordered" evidence="6">
    <location>
        <begin position="1"/>
        <end position="44"/>
    </location>
</feature>
<dbReference type="GO" id="GO:0008073">
    <property type="term" value="F:ornithine decarboxylase inhibitor activity"/>
    <property type="evidence" value="ECO:0007669"/>
    <property type="project" value="InterPro"/>
</dbReference>
<evidence type="ECO:0000256" key="6">
    <source>
        <dbReference type="SAM" id="MobiDB-lite"/>
    </source>
</evidence>
<evidence type="ECO:0000256" key="1">
    <source>
        <dbReference type="ARBA" id="ARBA00002307"/>
    </source>
</evidence>
<comment type="caution">
    <text evidence="7">The sequence shown here is derived from an EMBL/GenBank/DDBJ whole genome shotgun (WGS) entry which is preliminary data.</text>
</comment>
<protein>
    <recommendedName>
        <fullName evidence="4">Ornithine decarboxylase antizyme</fullName>
    </recommendedName>
</protein>
<comment type="function">
    <text evidence="1">Ornithine decarboxylase (ODC) antizyme protein that negatively regulates ODC activity and intracellular polyamine biosynthesis in response to increased intracellular polyamine levels. Binds to ODC monomers, inhibiting the assembly of the functional ODC homodimer, and targets the monomers for ubiquitin-independent proteolytic destruction by the 26S proteasome.</text>
</comment>
<evidence type="ECO:0000256" key="2">
    <source>
        <dbReference type="ARBA" id="ARBA00008796"/>
    </source>
</evidence>
<dbReference type="GO" id="GO:0075523">
    <property type="term" value="P:viral translational frameshifting"/>
    <property type="evidence" value="ECO:0007669"/>
    <property type="project" value="UniProtKB-KW"/>
</dbReference>
<dbReference type="EMBL" id="JANBUH010000353">
    <property type="protein sequence ID" value="KAJ2751834.1"/>
    <property type="molecule type" value="Genomic_DNA"/>
</dbReference>
<dbReference type="GO" id="GO:0005634">
    <property type="term" value="C:nucleus"/>
    <property type="evidence" value="ECO:0007669"/>
    <property type="project" value="TreeGrafter"/>
</dbReference>
<feature type="compositionally biased region" description="Low complexity" evidence="6">
    <location>
        <begin position="8"/>
        <end position="25"/>
    </location>
</feature>
<evidence type="ECO:0000313" key="7">
    <source>
        <dbReference type="EMBL" id="KAJ2751834.1"/>
    </source>
</evidence>
<dbReference type="SUPFAM" id="SSF55729">
    <property type="entry name" value="Acyl-CoA N-acyltransferases (Nat)"/>
    <property type="match status" value="1"/>
</dbReference>
<keyword evidence="8" id="KW-1185">Reference proteome</keyword>
<feature type="region of interest" description="Disordered" evidence="6">
    <location>
        <begin position="120"/>
        <end position="144"/>
    </location>
</feature>
<dbReference type="GO" id="GO:0045732">
    <property type="term" value="P:positive regulation of protein catabolic process"/>
    <property type="evidence" value="ECO:0007669"/>
    <property type="project" value="TreeGrafter"/>
</dbReference>
<dbReference type="PANTHER" id="PTHR10279:SF10">
    <property type="entry name" value="ORNITHINE DECARBOXYLASE ANTIZYME"/>
    <property type="match status" value="1"/>
</dbReference>
<keyword evidence="5" id="KW-0688">Ribosomal frameshifting</keyword>
<dbReference type="InterPro" id="IPR016181">
    <property type="entry name" value="Acyl_CoA_acyltransferase"/>
</dbReference>
<organism evidence="7 8">
    <name type="scientific">Coemansia pectinata</name>
    <dbReference type="NCBI Taxonomy" id="1052879"/>
    <lineage>
        <taxon>Eukaryota</taxon>
        <taxon>Fungi</taxon>
        <taxon>Fungi incertae sedis</taxon>
        <taxon>Zoopagomycota</taxon>
        <taxon>Kickxellomycotina</taxon>
        <taxon>Kickxellomycetes</taxon>
        <taxon>Kickxellales</taxon>
        <taxon>Kickxellaceae</taxon>
        <taxon>Coemansia</taxon>
    </lineage>
</organism>
<dbReference type="GO" id="GO:0005737">
    <property type="term" value="C:cytoplasm"/>
    <property type="evidence" value="ECO:0007669"/>
    <property type="project" value="TreeGrafter"/>
</dbReference>
<dbReference type="OrthoDB" id="5959761at2759"/>
<dbReference type="Proteomes" id="UP001140011">
    <property type="component" value="Unassembled WGS sequence"/>
</dbReference>
<dbReference type="Pfam" id="PF02100">
    <property type="entry name" value="ODC_AZ"/>
    <property type="match status" value="1"/>
</dbReference>
<reference evidence="7" key="1">
    <citation type="submission" date="2022-07" db="EMBL/GenBank/DDBJ databases">
        <title>Phylogenomic reconstructions and comparative analyses of Kickxellomycotina fungi.</title>
        <authorList>
            <person name="Reynolds N.K."/>
            <person name="Stajich J.E."/>
            <person name="Barry K."/>
            <person name="Grigoriev I.V."/>
            <person name="Crous P."/>
            <person name="Smith M.E."/>
        </authorList>
    </citation>
    <scope>NUCLEOTIDE SEQUENCE</scope>
    <source>
        <strain evidence="7">BCRC 34297</strain>
    </source>
</reference>
<accession>A0A9W8L9L2</accession>
<dbReference type="InterPro" id="IPR002993">
    <property type="entry name" value="ODC_AZ"/>
</dbReference>
<dbReference type="InterPro" id="IPR038581">
    <property type="entry name" value="ODC_AZ_sf"/>
</dbReference>
<dbReference type="AlphaFoldDB" id="A0A9W8L9L2"/>
<comment type="subunit">
    <text evidence="3">Interacts with ODC and thereby sterically blocks ODC homodimerization.</text>
</comment>
<evidence type="ECO:0000256" key="3">
    <source>
        <dbReference type="ARBA" id="ARBA00011486"/>
    </source>
</evidence>
<sequence length="286" mass="30367">MFQFNFGSDSGSSMVSSSSSSSSSSLDGAVDDNKPNSLYGGRGFSSAAAATTRGHDDSIFGLIPMQTLSPPPEDEDEYDEFGEPLYMLEDAASAAHNPYPAECCVQRAASSRPGGIFDTSSDVFAEPGGTMRRGSSVSSIGSDYRPRYRRGDTMQAAADLQREVFPHGVPSQGVLKSGRAAISADVLFAAAGCSGWHGFIVDDILYVCAPGFHGNEQHFRRAVMALMDLAEDVLKCFSVVVALPKNNSSAEAVSLARAFLYSGFELVSPLLYQPSPAYLLVGYDAM</sequence>
<evidence type="ECO:0000256" key="5">
    <source>
        <dbReference type="ARBA" id="ARBA00022758"/>
    </source>
</evidence>
<gene>
    <name evidence="7" type="ORF">GGI19_004227</name>
</gene>
<evidence type="ECO:0000313" key="8">
    <source>
        <dbReference type="Proteomes" id="UP001140011"/>
    </source>
</evidence>
<dbReference type="Gene3D" id="3.40.630.60">
    <property type="match status" value="1"/>
</dbReference>
<proteinExistence type="inferred from homology"/>
<dbReference type="PANTHER" id="PTHR10279">
    <property type="entry name" value="ORNITHINE DECARBOXYLASE ANTIZYME"/>
    <property type="match status" value="1"/>
</dbReference>
<evidence type="ECO:0000256" key="4">
    <source>
        <dbReference type="ARBA" id="ARBA00017712"/>
    </source>
</evidence>